<evidence type="ECO:0008006" key="5">
    <source>
        <dbReference type="Google" id="ProtNLM"/>
    </source>
</evidence>
<accession>A0ABU2X1H8</accession>
<dbReference type="EMBL" id="JAVRFL010000033">
    <property type="protein sequence ID" value="MDT0532034.1"/>
    <property type="molecule type" value="Genomic_DNA"/>
</dbReference>
<protein>
    <recommendedName>
        <fullName evidence="5">Serine/threonine protein kinase</fullName>
    </recommendedName>
</protein>
<organism evidence="3 4">
    <name type="scientific">Micromonospora reichwaldensis</name>
    <dbReference type="NCBI Taxonomy" id="3075516"/>
    <lineage>
        <taxon>Bacteria</taxon>
        <taxon>Bacillati</taxon>
        <taxon>Actinomycetota</taxon>
        <taxon>Actinomycetes</taxon>
        <taxon>Micromonosporales</taxon>
        <taxon>Micromonosporaceae</taxon>
        <taxon>Micromonospora</taxon>
    </lineage>
</organism>
<reference evidence="3" key="1">
    <citation type="submission" date="2023-09" db="EMBL/GenBank/DDBJ databases">
        <title>30 novel species of actinomycetes from the DSMZ collection.</title>
        <authorList>
            <person name="Nouioui I."/>
        </authorList>
    </citation>
    <scope>NUCLEOTIDE SEQUENCE</scope>
    <source>
        <strain evidence="3">DSM 115977</strain>
    </source>
</reference>
<feature type="compositionally biased region" description="Low complexity" evidence="1">
    <location>
        <begin position="19"/>
        <end position="28"/>
    </location>
</feature>
<dbReference type="Proteomes" id="UP001180973">
    <property type="component" value="Unassembled WGS sequence"/>
</dbReference>
<dbReference type="RefSeq" id="WP_311413826.1">
    <property type="nucleotide sequence ID" value="NZ_JAVRFL010000033.1"/>
</dbReference>
<evidence type="ECO:0000256" key="1">
    <source>
        <dbReference type="SAM" id="MobiDB-lite"/>
    </source>
</evidence>
<proteinExistence type="predicted"/>
<name>A0ABU2X1H8_9ACTN</name>
<keyword evidence="4" id="KW-1185">Reference proteome</keyword>
<evidence type="ECO:0000313" key="4">
    <source>
        <dbReference type="Proteomes" id="UP001180973"/>
    </source>
</evidence>
<feature type="region of interest" description="Disordered" evidence="1">
    <location>
        <begin position="69"/>
        <end position="118"/>
    </location>
</feature>
<gene>
    <name evidence="3" type="ORF">RM555_23850</name>
</gene>
<keyword evidence="2" id="KW-0812">Transmembrane</keyword>
<feature type="compositionally biased region" description="Low complexity" evidence="1">
    <location>
        <begin position="82"/>
        <end position="113"/>
    </location>
</feature>
<evidence type="ECO:0000256" key="2">
    <source>
        <dbReference type="SAM" id="Phobius"/>
    </source>
</evidence>
<comment type="caution">
    <text evidence="3">The sequence shown here is derived from an EMBL/GenBank/DDBJ whole genome shotgun (WGS) entry which is preliminary data.</text>
</comment>
<evidence type="ECO:0000313" key="3">
    <source>
        <dbReference type="EMBL" id="MDT0532034.1"/>
    </source>
</evidence>
<feature type="region of interest" description="Disordered" evidence="1">
    <location>
        <begin position="1"/>
        <end position="28"/>
    </location>
</feature>
<keyword evidence="2" id="KW-1133">Transmembrane helix</keyword>
<sequence>MTSDQQGPTVSPPPGAGGPAAPKPRGGSRWPLVAVGAAALAVVLGLLATVLSLRALDQANDARDIARAAGAGRPVDPPPGTDAPSDASTAATPEPTGAAPPSGPTPDGSTEPSLSPQTAYKEKYVDERLTLRASCDSNLDIDLDKPEVRVSDGEELRFNARCGGNSSYLNLAAGTKGTQVDAATIGAADCNDRIEKGSIGQDFNVPARKGVVLCVKTSLSDAQERGDTWKMALVQVTDVNDDGTVVLTVRAWDIPL</sequence>
<feature type="transmembrane region" description="Helical" evidence="2">
    <location>
        <begin position="32"/>
        <end position="53"/>
    </location>
</feature>
<keyword evidence="2" id="KW-0472">Membrane</keyword>